<dbReference type="Gene3D" id="3.40.50.880">
    <property type="match status" value="1"/>
</dbReference>
<keyword evidence="6" id="KW-1185">Reference proteome</keyword>
<protein>
    <submittedName>
        <fullName evidence="5">Peptidase E</fullName>
        <ecNumber evidence="5">3.4.13.21</ecNumber>
    </submittedName>
</protein>
<dbReference type="SUPFAM" id="SSF52317">
    <property type="entry name" value="Class I glutamine amidotransferase-like"/>
    <property type="match status" value="1"/>
</dbReference>
<dbReference type="EMBL" id="CP126446">
    <property type="protein sequence ID" value="WIG00126.1"/>
    <property type="molecule type" value="Genomic_DNA"/>
</dbReference>
<gene>
    <name evidence="5" type="ORF">QNI29_04230</name>
</gene>
<reference evidence="5 6" key="1">
    <citation type="submission" date="2023-05" db="EMBL/GenBank/DDBJ databases">
        <title>Comparative genomics reveals the evidence of polycyclic aromatic hydrocarbons degradation in moderately halophilic genus Pontibacillus.</title>
        <authorList>
            <person name="Yang H."/>
            <person name="Qian Z."/>
        </authorList>
    </citation>
    <scope>NUCLEOTIDE SEQUENCE [LARGE SCALE GENOMIC DNA]</scope>
    <source>
        <strain evidence="6">HN14</strain>
    </source>
</reference>
<dbReference type="InterPro" id="IPR005320">
    <property type="entry name" value="Peptidase_S51"/>
</dbReference>
<sequence>MMNIIAMGGGGFSTEMDNPRLDRYILNQSEQLRPKICFLATASGDDKEYIKKFYTFFNEEACEPTHLSLMEPVVEDFESFLLSQDIIYVGGGNTRNMLALWKEWELDKILEKAWKKDIILAGLSAGAMCWFKEGISDDTPGNMSKVRGLDFIRGSICPHYDGDPKWKEGYHTFIQQNQIEPGFALDEGAAIHFVGRDVHVAVSSRPNAGAYRITAGKQEVNEEMLDMVHLSLDQ</sequence>
<dbReference type="PANTHER" id="PTHR20842:SF0">
    <property type="entry name" value="ALPHA-ASPARTYL DIPEPTIDASE"/>
    <property type="match status" value="1"/>
</dbReference>
<dbReference type="GO" id="GO:0016805">
    <property type="term" value="F:dipeptidase activity"/>
    <property type="evidence" value="ECO:0007669"/>
    <property type="project" value="UniProtKB-KW"/>
</dbReference>
<evidence type="ECO:0000256" key="1">
    <source>
        <dbReference type="ARBA" id="ARBA00006534"/>
    </source>
</evidence>
<dbReference type="CDD" id="cd03146">
    <property type="entry name" value="GAT1_Peptidase_E"/>
    <property type="match status" value="1"/>
</dbReference>
<evidence type="ECO:0000256" key="3">
    <source>
        <dbReference type="ARBA" id="ARBA00022801"/>
    </source>
</evidence>
<keyword evidence="2" id="KW-0645">Protease</keyword>
<evidence type="ECO:0000256" key="2">
    <source>
        <dbReference type="ARBA" id="ARBA00022670"/>
    </source>
</evidence>
<keyword evidence="3 5" id="KW-0378">Hydrolase</keyword>
<keyword evidence="4" id="KW-0720">Serine protease</keyword>
<proteinExistence type="inferred from homology"/>
<keyword evidence="5" id="KW-0224">Dipeptidase</keyword>
<dbReference type="Pfam" id="PF03575">
    <property type="entry name" value="Peptidase_S51"/>
    <property type="match status" value="1"/>
</dbReference>
<evidence type="ECO:0000313" key="6">
    <source>
        <dbReference type="Proteomes" id="UP001236652"/>
    </source>
</evidence>
<evidence type="ECO:0000313" key="5">
    <source>
        <dbReference type="EMBL" id="WIG00126.1"/>
    </source>
</evidence>
<accession>A0ABY8V2G2</accession>
<dbReference type="PANTHER" id="PTHR20842">
    <property type="entry name" value="PROTEASE S51 ALPHA-ASPARTYL DIPEPTIDASE"/>
    <property type="match status" value="1"/>
</dbReference>
<organism evidence="5 6">
    <name type="scientific">Pontibacillus chungwhensis</name>
    <dbReference type="NCBI Taxonomy" id="265426"/>
    <lineage>
        <taxon>Bacteria</taxon>
        <taxon>Bacillati</taxon>
        <taxon>Bacillota</taxon>
        <taxon>Bacilli</taxon>
        <taxon>Bacillales</taxon>
        <taxon>Bacillaceae</taxon>
        <taxon>Pontibacillus</taxon>
    </lineage>
</organism>
<dbReference type="EC" id="3.4.13.21" evidence="5"/>
<comment type="similarity">
    <text evidence="1">Belongs to the peptidase S51 family.</text>
</comment>
<dbReference type="InterPro" id="IPR029062">
    <property type="entry name" value="Class_I_gatase-like"/>
</dbReference>
<evidence type="ECO:0000256" key="4">
    <source>
        <dbReference type="ARBA" id="ARBA00022825"/>
    </source>
</evidence>
<name>A0ABY8V2G2_9BACI</name>
<dbReference type="Proteomes" id="UP001236652">
    <property type="component" value="Chromosome"/>
</dbReference>